<dbReference type="OrthoDB" id="4427276at2"/>
<dbReference type="Proteomes" id="UP000269289">
    <property type="component" value="Unassembled WGS sequence"/>
</dbReference>
<dbReference type="CDD" id="cd04496">
    <property type="entry name" value="SSB_OBF"/>
    <property type="match status" value="1"/>
</dbReference>
<feature type="compositionally biased region" description="Basic and acidic residues" evidence="3">
    <location>
        <begin position="162"/>
        <end position="176"/>
    </location>
</feature>
<evidence type="ECO:0000256" key="3">
    <source>
        <dbReference type="SAM" id="MobiDB-lite"/>
    </source>
</evidence>
<evidence type="ECO:0000256" key="2">
    <source>
        <dbReference type="PROSITE-ProRule" id="PRU00252"/>
    </source>
</evidence>
<dbReference type="GO" id="GO:0003697">
    <property type="term" value="F:single-stranded DNA binding"/>
    <property type="evidence" value="ECO:0007669"/>
    <property type="project" value="InterPro"/>
</dbReference>
<dbReference type="RefSeq" id="WP_122151256.1">
    <property type="nucleotide sequence ID" value="NZ_RFFI01000184.1"/>
</dbReference>
<dbReference type="EMBL" id="RFFI01000184">
    <property type="protein sequence ID" value="RMI03431.1"/>
    <property type="molecule type" value="Genomic_DNA"/>
</dbReference>
<keyword evidence="1 2" id="KW-0238">DNA-binding</keyword>
<sequence length="204" mass="20854">MAFNDTDITVTGWMGSDPLLVHGEVSHVPFVRFRVASTPRVYDRVHDAFVDGSTSWYTVKAFKHLARNVAESLRRGEPVVVHGRLVITEWVAPDGTTRTTAEITADAVGHDLARGVTRFSRAVDGARGAGAPGAHEPGAGTPGPGAGGADDADPGGGGGAEAEGHGGRGSSEHGPDDGLAVVHDLTGAEVLPDDPADVPADLAA</sequence>
<organism evidence="4 5">
    <name type="scientific">Cellulomonas triticagri</name>
    <dbReference type="NCBI Taxonomy" id="2483352"/>
    <lineage>
        <taxon>Bacteria</taxon>
        <taxon>Bacillati</taxon>
        <taxon>Actinomycetota</taxon>
        <taxon>Actinomycetes</taxon>
        <taxon>Micrococcales</taxon>
        <taxon>Cellulomonadaceae</taxon>
        <taxon>Cellulomonas</taxon>
    </lineage>
</organism>
<dbReference type="InterPro" id="IPR000424">
    <property type="entry name" value="Primosome_PriB/ssb"/>
</dbReference>
<dbReference type="AlphaFoldDB" id="A0A3M2IU39"/>
<dbReference type="Pfam" id="PF00436">
    <property type="entry name" value="SSB"/>
    <property type="match status" value="1"/>
</dbReference>
<protein>
    <submittedName>
        <fullName evidence="4">Single-stranded DNA-binding protein</fullName>
    </submittedName>
</protein>
<evidence type="ECO:0000256" key="1">
    <source>
        <dbReference type="ARBA" id="ARBA00023125"/>
    </source>
</evidence>
<feature type="compositionally biased region" description="Gly residues" evidence="3">
    <location>
        <begin position="140"/>
        <end position="161"/>
    </location>
</feature>
<name>A0A3M2IU39_9CELL</name>
<dbReference type="SUPFAM" id="SSF50249">
    <property type="entry name" value="Nucleic acid-binding proteins"/>
    <property type="match status" value="1"/>
</dbReference>
<accession>A0A3M2IU39</accession>
<reference evidence="4 5" key="1">
    <citation type="submission" date="2018-10" db="EMBL/GenBank/DDBJ databases">
        <title>Isolation, diversity and antifungal activity of actinobacteria from wheat.</title>
        <authorList>
            <person name="Han C."/>
        </authorList>
    </citation>
    <scope>NUCLEOTIDE SEQUENCE [LARGE SCALE GENOMIC DNA]</scope>
    <source>
        <strain evidence="4 5">NEAU-YY56</strain>
    </source>
</reference>
<dbReference type="PROSITE" id="PS50935">
    <property type="entry name" value="SSB"/>
    <property type="match status" value="1"/>
</dbReference>
<evidence type="ECO:0000313" key="5">
    <source>
        <dbReference type="Proteomes" id="UP000269289"/>
    </source>
</evidence>
<proteinExistence type="predicted"/>
<dbReference type="InterPro" id="IPR012340">
    <property type="entry name" value="NA-bd_OB-fold"/>
</dbReference>
<evidence type="ECO:0000313" key="4">
    <source>
        <dbReference type="EMBL" id="RMI03431.1"/>
    </source>
</evidence>
<keyword evidence="5" id="KW-1185">Reference proteome</keyword>
<comment type="caution">
    <text evidence="4">The sequence shown here is derived from an EMBL/GenBank/DDBJ whole genome shotgun (WGS) entry which is preliminary data.</text>
</comment>
<dbReference type="Gene3D" id="2.40.50.140">
    <property type="entry name" value="Nucleic acid-binding proteins"/>
    <property type="match status" value="1"/>
</dbReference>
<gene>
    <name evidence="4" type="ORF">EBM89_19530</name>
</gene>
<feature type="region of interest" description="Disordered" evidence="3">
    <location>
        <begin position="125"/>
        <end position="204"/>
    </location>
</feature>